<reference evidence="2" key="1">
    <citation type="journal article" date="2019" name="Int. J. Syst. Evol. Microbiol.">
        <title>The Global Catalogue of Microorganisms (GCM) 10K type strain sequencing project: providing services to taxonomists for standard genome sequencing and annotation.</title>
        <authorList>
            <consortium name="The Broad Institute Genomics Platform"/>
            <consortium name="The Broad Institute Genome Sequencing Center for Infectious Disease"/>
            <person name="Wu L."/>
            <person name="Ma J."/>
        </authorList>
    </citation>
    <scope>NUCLEOTIDE SEQUENCE [LARGE SCALE GENOMIC DNA]</scope>
    <source>
        <strain evidence="2">JCM 9377</strain>
    </source>
</reference>
<dbReference type="Proteomes" id="UP001501237">
    <property type="component" value="Unassembled WGS sequence"/>
</dbReference>
<dbReference type="RefSeq" id="WP_344835628.1">
    <property type="nucleotide sequence ID" value="NZ_BAAAUV010000022.1"/>
</dbReference>
<proteinExistence type="predicted"/>
<protein>
    <submittedName>
        <fullName evidence="1">Uncharacterized protein</fullName>
    </submittedName>
</protein>
<gene>
    <name evidence="1" type="ORF">GCM10010468_63390</name>
</gene>
<name>A0ABP6QP29_9ACTN</name>
<dbReference type="EMBL" id="BAAAUV010000022">
    <property type="protein sequence ID" value="GAA3231930.1"/>
    <property type="molecule type" value="Genomic_DNA"/>
</dbReference>
<accession>A0ABP6QP29</accession>
<evidence type="ECO:0000313" key="1">
    <source>
        <dbReference type="EMBL" id="GAA3231930.1"/>
    </source>
</evidence>
<keyword evidence="2" id="KW-1185">Reference proteome</keyword>
<organism evidence="1 2">
    <name type="scientific">Actinocorallia longicatena</name>
    <dbReference type="NCBI Taxonomy" id="111803"/>
    <lineage>
        <taxon>Bacteria</taxon>
        <taxon>Bacillati</taxon>
        <taxon>Actinomycetota</taxon>
        <taxon>Actinomycetes</taxon>
        <taxon>Streptosporangiales</taxon>
        <taxon>Thermomonosporaceae</taxon>
        <taxon>Actinocorallia</taxon>
    </lineage>
</organism>
<evidence type="ECO:0000313" key="2">
    <source>
        <dbReference type="Proteomes" id="UP001501237"/>
    </source>
</evidence>
<sequence length="71" mass="8029">MKLTPEEEARFVREMIPMVSETVRAGRRFRISADTPDLVRMFQAVTSGVSDVLGHPVRGYGNGREFFIENA</sequence>
<comment type="caution">
    <text evidence="1">The sequence shown here is derived from an EMBL/GenBank/DDBJ whole genome shotgun (WGS) entry which is preliminary data.</text>
</comment>